<accession>A0AC35TM72</accession>
<sequence>MPSTPKTSTMLNYIKTSKRQSLDTPIKKQCGGVTKKFVKRNLFNSNCSSASELLLKKFVNEVLDSYSSKYNFDFTNEEPMEGSDFFEVPNSDIPSFYHESTCRSSSPAHTIENICPKSPSKIPTTEIKINSIFSVKRKNYTQSTKQTPKSFSSPFSLNSGNIAMSC</sequence>
<name>A0AC35TM72_9BILA</name>
<proteinExistence type="predicted"/>
<organism evidence="1 2">
    <name type="scientific">Rhabditophanes sp. KR3021</name>
    <dbReference type="NCBI Taxonomy" id="114890"/>
    <lineage>
        <taxon>Eukaryota</taxon>
        <taxon>Metazoa</taxon>
        <taxon>Ecdysozoa</taxon>
        <taxon>Nematoda</taxon>
        <taxon>Chromadorea</taxon>
        <taxon>Rhabditida</taxon>
        <taxon>Tylenchina</taxon>
        <taxon>Panagrolaimomorpha</taxon>
        <taxon>Strongyloidoidea</taxon>
        <taxon>Alloionematidae</taxon>
        <taxon>Rhabditophanes</taxon>
    </lineage>
</organism>
<evidence type="ECO:0000313" key="2">
    <source>
        <dbReference type="WBParaSite" id="RSKR_0000225650.1"/>
    </source>
</evidence>
<dbReference type="Proteomes" id="UP000095286">
    <property type="component" value="Unplaced"/>
</dbReference>
<protein>
    <submittedName>
        <fullName evidence="2">CDI domain-containing protein</fullName>
    </submittedName>
</protein>
<dbReference type="WBParaSite" id="RSKR_0000225650.1">
    <property type="protein sequence ID" value="RSKR_0000225650.1"/>
    <property type="gene ID" value="RSKR_0000225650"/>
</dbReference>
<evidence type="ECO:0000313" key="1">
    <source>
        <dbReference type="Proteomes" id="UP000095286"/>
    </source>
</evidence>
<reference evidence="2" key="1">
    <citation type="submission" date="2016-11" db="UniProtKB">
        <authorList>
            <consortium name="WormBaseParasite"/>
        </authorList>
    </citation>
    <scope>IDENTIFICATION</scope>
    <source>
        <strain evidence="2">KR3021</strain>
    </source>
</reference>